<dbReference type="InterPro" id="IPR016169">
    <property type="entry name" value="FAD-bd_PCMH_sub2"/>
</dbReference>
<evidence type="ECO:0000313" key="4">
    <source>
        <dbReference type="Proteomes" id="UP000007174"/>
    </source>
</evidence>
<gene>
    <name evidence="3" type="ORF">CH063_01161</name>
</gene>
<sequence length="433" mass="49011">MDPAIAALLEKSAADGIPFRARANHVHHPLAKTFHSLPELYIQPDWQLNLDHYARVLSTDASTGLAVVQSGIRLHSLCDELDRRGLAMPNLGSINQYLAHGLMSEDVVALKITLADGRTKSCSADENTALFRAALLSLGALGVITEVTFRAVPAFTLRWTQTIDADRVMLDAWTKGALWTQSEFVRHVEPPRRNYDGPLGYYVYHNLLYLAQLVPRILPWVEWFVFGMQYGFRDGSTVSAVQPSREALLMNCLYSQYVNEWAIPLHKGTEALRRLSSWLNHLGPADPDYVPHGIPFSAAGLFVHAPVEVRVKTRRRRRCRRTRAGGPTLYLNATLYRPYHADPPCRERYYEAFEWLMRDLGGRPHWAKDFVVSGGMVEALYGEDFARWRSVRDEADPEGMFIGPWHREKVLGEGPRPALEEVEVERARRRGAG</sequence>
<dbReference type="InterPro" id="IPR010031">
    <property type="entry name" value="FAD_lactone_oxidase-like"/>
</dbReference>
<dbReference type="InterPro" id="IPR036318">
    <property type="entry name" value="FAD-bd_PCMH-like_sf"/>
</dbReference>
<dbReference type="AlphaFoldDB" id="H1V2W7"/>
<dbReference type="EMBL" id="CACQ02001190">
    <property type="protein sequence ID" value="CCF34569.1"/>
    <property type="molecule type" value="Genomic_DNA"/>
</dbReference>
<dbReference type="SUPFAM" id="SSF56176">
    <property type="entry name" value="FAD-binding/transporter-associated domain-like"/>
    <property type="match status" value="1"/>
</dbReference>
<evidence type="ECO:0000259" key="2">
    <source>
        <dbReference type="Pfam" id="PF04030"/>
    </source>
</evidence>
<keyword evidence="1" id="KW-0560">Oxidoreductase</keyword>
<dbReference type="Gene3D" id="3.30.465.10">
    <property type="match status" value="1"/>
</dbReference>
<organism evidence="3 4">
    <name type="scientific">Colletotrichum higginsianum (strain IMI 349063)</name>
    <name type="common">Crucifer anthracnose fungus</name>
    <dbReference type="NCBI Taxonomy" id="759273"/>
    <lineage>
        <taxon>Eukaryota</taxon>
        <taxon>Fungi</taxon>
        <taxon>Dikarya</taxon>
        <taxon>Ascomycota</taxon>
        <taxon>Pezizomycotina</taxon>
        <taxon>Sordariomycetes</taxon>
        <taxon>Hypocreomycetidae</taxon>
        <taxon>Glomerellales</taxon>
        <taxon>Glomerellaceae</taxon>
        <taxon>Colletotrichum</taxon>
        <taxon>Colletotrichum destructivum species complex</taxon>
    </lineage>
</organism>
<dbReference type="VEuPathDB" id="FungiDB:CH63R_07224"/>
<dbReference type="STRING" id="759273.H1V2W7"/>
<dbReference type="PANTHER" id="PTHR43762">
    <property type="entry name" value="L-GULONOLACTONE OXIDASE"/>
    <property type="match status" value="1"/>
</dbReference>
<dbReference type="GO" id="GO:0016020">
    <property type="term" value="C:membrane"/>
    <property type="evidence" value="ECO:0007669"/>
    <property type="project" value="InterPro"/>
</dbReference>
<dbReference type="eggNOG" id="KOG4730">
    <property type="taxonomic scope" value="Eukaryota"/>
</dbReference>
<dbReference type="VEuPathDB" id="FungiDB:CH63R_07225"/>
<dbReference type="GO" id="GO:0005739">
    <property type="term" value="C:mitochondrion"/>
    <property type="evidence" value="ECO:0007669"/>
    <property type="project" value="TreeGrafter"/>
</dbReference>
<evidence type="ECO:0000313" key="3">
    <source>
        <dbReference type="EMBL" id="CCF34569.1"/>
    </source>
</evidence>
<dbReference type="HOGENOM" id="CLU_003896_4_1_1"/>
<dbReference type="PANTHER" id="PTHR43762:SF1">
    <property type="entry name" value="D-ARABINONO-1,4-LACTONE OXIDASE"/>
    <property type="match status" value="1"/>
</dbReference>
<dbReference type="Proteomes" id="UP000007174">
    <property type="component" value="Unassembled WGS sequence"/>
</dbReference>
<feature type="domain" description="D-arabinono-1,4-lactone oxidase C-terminal" evidence="2">
    <location>
        <begin position="147"/>
        <end position="408"/>
    </location>
</feature>
<dbReference type="PIRSF" id="PIRSF000136">
    <property type="entry name" value="LGO_GLO"/>
    <property type="match status" value="1"/>
</dbReference>
<dbReference type="InterPro" id="IPR007173">
    <property type="entry name" value="ALO_C"/>
</dbReference>
<dbReference type="Gene3D" id="3.30.70.2520">
    <property type="match status" value="1"/>
</dbReference>
<protein>
    <submittedName>
        <fullName evidence="3">Sugar 1,4-lactone oxidase</fullName>
    </submittedName>
</protein>
<dbReference type="GO" id="GO:0050660">
    <property type="term" value="F:flavin adenine dinucleotide binding"/>
    <property type="evidence" value="ECO:0007669"/>
    <property type="project" value="InterPro"/>
</dbReference>
<evidence type="ECO:0000256" key="1">
    <source>
        <dbReference type="ARBA" id="ARBA00023002"/>
    </source>
</evidence>
<name>H1V2W7_COLHI</name>
<dbReference type="Pfam" id="PF04030">
    <property type="entry name" value="ALO"/>
    <property type="match status" value="1"/>
</dbReference>
<accession>H1V2W7</accession>
<reference evidence="4" key="1">
    <citation type="journal article" date="2012" name="Nat. Genet.">
        <title>Lifestyle transitions in plant pathogenic Colletotrichum fungi deciphered by genome and transcriptome analyses.</title>
        <authorList>
            <person name="O'Connell R.J."/>
            <person name="Thon M.R."/>
            <person name="Hacquard S."/>
            <person name="Amyotte S.G."/>
            <person name="Kleemann J."/>
            <person name="Torres M.F."/>
            <person name="Damm U."/>
            <person name="Buiate E.A."/>
            <person name="Epstein L."/>
            <person name="Alkan N."/>
            <person name="Altmueller J."/>
            <person name="Alvarado-Balderrama L."/>
            <person name="Bauser C.A."/>
            <person name="Becker C."/>
            <person name="Birren B.W."/>
            <person name="Chen Z."/>
            <person name="Choi J."/>
            <person name="Crouch J.A."/>
            <person name="Duvick J.P."/>
            <person name="Farman M.A."/>
            <person name="Gan P."/>
            <person name="Heiman D."/>
            <person name="Henrissat B."/>
            <person name="Howard R.J."/>
            <person name="Kabbage M."/>
            <person name="Koch C."/>
            <person name="Kracher B."/>
            <person name="Kubo Y."/>
            <person name="Law A.D."/>
            <person name="Lebrun M.-H."/>
            <person name="Lee Y.-H."/>
            <person name="Miyara I."/>
            <person name="Moore N."/>
            <person name="Neumann U."/>
            <person name="Nordstroem K."/>
            <person name="Panaccione D.G."/>
            <person name="Panstruga R."/>
            <person name="Place M."/>
            <person name="Proctor R.H."/>
            <person name="Prusky D."/>
            <person name="Rech G."/>
            <person name="Reinhardt R."/>
            <person name="Rollins J.A."/>
            <person name="Rounsley S."/>
            <person name="Schardl C.L."/>
            <person name="Schwartz D.C."/>
            <person name="Shenoy N."/>
            <person name="Shirasu K."/>
            <person name="Sikhakolli U.R."/>
            <person name="Stueber K."/>
            <person name="Sukno S.A."/>
            <person name="Sweigard J.A."/>
            <person name="Takano Y."/>
            <person name="Takahara H."/>
            <person name="Trail F."/>
            <person name="van der Does H.C."/>
            <person name="Voll L.M."/>
            <person name="Will I."/>
            <person name="Young S."/>
            <person name="Zeng Q."/>
            <person name="Zhang J."/>
            <person name="Zhou S."/>
            <person name="Dickman M.B."/>
            <person name="Schulze-Lefert P."/>
            <person name="Ver Loren van Themaat E."/>
            <person name="Ma L.-J."/>
            <person name="Vaillancourt L.J."/>
        </authorList>
    </citation>
    <scope>NUCLEOTIDE SEQUENCE [LARGE SCALE GENOMIC DNA]</scope>
    <source>
        <strain evidence="4">IMI 349063</strain>
    </source>
</reference>
<proteinExistence type="predicted"/>
<dbReference type="GO" id="GO:0003885">
    <property type="term" value="F:D-arabinono-1,4-lactone oxidase activity"/>
    <property type="evidence" value="ECO:0007669"/>
    <property type="project" value="InterPro"/>
</dbReference>